<protein>
    <recommendedName>
        <fullName evidence="1">Methyltransferase domain-containing protein</fullName>
    </recommendedName>
</protein>
<dbReference type="InterPro" id="IPR036770">
    <property type="entry name" value="Ankyrin_rpt-contain_sf"/>
</dbReference>
<gene>
    <name evidence="2" type="ORF">AMON00008_LOCUS13951</name>
</gene>
<dbReference type="InterPro" id="IPR029063">
    <property type="entry name" value="SAM-dependent_MTases_sf"/>
</dbReference>
<evidence type="ECO:0000259" key="1">
    <source>
        <dbReference type="Pfam" id="PF13679"/>
    </source>
</evidence>
<accession>A0A7S4Q895</accession>
<sequence length="432" mass="47650">MVAAEEAERAHGKEAAEVLHSVAELYAGAKQKRGRNSLHLALTANDTAAAAHLIESGDAVLLNQPSITGCTPLMLLAMGHCDESLIWRLLERNGSVSVALRSETRRTAADYAEAKESKRSTEVVSTLRALEVEEMQRTAQFRCPVCGDVVKRRPLLAFFWERAAQGGEDNALLRRFFAEERHRPLLEARYHQVNDARQLRKELSESVAMLEALRHAQPAFGREWHVVDLCCGKSITAALVSLQYPEVRVSAVDRLEPRFLPHFNAGDGCSVQYAQLDVLHESFLAELQHLVQQASRPTALLGMHLCGKLSVRAIEAYARVPQVQTLVLSPCCLPRKGESGSPPHLYASKDTAEQYRLWAQHLEAVLRNAVPGAQVVHTVLPEVLSPRNAMLWATKALVCRFHDDVTSGIRGVGNVQTAEVASPSEAESYAVR</sequence>
<dbReference type="EMBL" id="HBNR01020983">
    <property type="protein sequence ID" value="CAE4574332.1"/>
    <property type="molecule type" value="Transcribed_RNA"/>
</dbReference>
<dbReference type="Gene3D" id="1.25.40.20">
    <property type="entry name" value="Ankyrin repeat-containing domain"/>
    <property type="match status" value="1"/>
</dbReference>
<organism evidence="2">
    <name type="scientific">Alexandrium monilatum</name>
    <dbReference type="NCBI Taxonomy" id="311494"/>
    <lineage>
        <taxon>Eukaryota</taxon>
        <taxon>Sar</taxon>
        <taxon>Alveolata</taxon>
        <taxon>Dinophyceae</taxon>
        <taxon>Gonyaulacales</taxon>
        <taxon>Pyrocystaceae</taxon>
        <taxon>Alexandrium</taxon>
    </lineage>
</organism>
<feature type="domain" description="Methyltransferase" evidence="1">
    <location>
        <begin position="202"/>
        <end position="332"/>
    </location>
</feature>
<proteinExistence type="predicted"/>
<dbReference type="Pfam" id="PF13679">
    <property type="entry name" value="Methyltransf_32"/>
    <property type="match status" value="1"/>
</dbReference>
<name>A0A7S4Q895_9DINO</name>
<dbReference type="SUPFAM" id="SSF53335">
    <property type="entry name" value="S-adenosyl-L-methionine-dependent methyltransferases"/>
    <property type="match status" value="1"/>
</dbReference>
<reference evidence="2" key="1">
    <citation type="submission" date="2021-01" db="EMBL/GenBank/DDBJ databases">
        <authorList>
            <person name="Corre E."/>
            <person name="Pelletier E."/>
            <person name="Niang G."/>
            <person name="Scheremetjew M."/>
            <person name="Finn R."/>
            <person name="Kale V."/>
            <person name="Holt S."/>
            <person name="Cochrane G."/>
            <person name="Meng A."/>
            <person name="Brown T."/>
            <person name="Cohen L."/>
        </authorList>
    </citation>
    <scope>NUCLEOTIDE SEQUENCE</scope>
    <source>
        <strain evidence="2">CCMP3105</strain>
    </source>
</reference>
<dbReference type="AlphaFoldDB" id="A0A7S4Q895"/>
<evidence type="ECO:0000313" key="2">
    <source>
        <dbReference type="EMBL" id="CAE4574332.1"/>
    </source>
</evidence>
<dbReference type="SUPFAM" id="SSF48403">
    <property type="entry name" value="Ankyrin repeat"/>
    <property type="match status" value="1"/>
</dbReference>
<dbReference type="InterPro" id="IPR025714">
    <property type="entry name" value="Methyltranfer_dom"/>
</dbReference>